<evidence type="ECO:0000256" key="2">
    <source>
        <dbReference type="SAM" id="MobiDB-lite"/>
    </source>
</evidence>
<dbReference type="AlphaFoldDB" id="H3D1W8"/>
<keyword evidence="1" id="KW-0833">Ubl conjugation pathway</keyword>
<protein>
    <recommendedName>
        <fullName evidence="1">Ubiquitin carboxyl-terminal hydrolase</fullName>
        <ecNumber evidence="1">3.4.19.12</ecNumber>
    </recommendedName>
</protein>
<dbReference type="Proteomes" id="UP000007303">
    <property type="component" value="Unassembled WGS sequence"/>
</dbReference>
<dbReference type="PROSITE" id="PS50235">
    <property type="entry name" value="USP_3"/>
    <property type="match status" value="1"/>
</dbReference>
<dbReference type="FunCoup" id="H3D1W8">
    <property type="interactions" value="635"/>
</dbReference>
<feature type="domain" description="USP" evidence="3">
    <location>
        <begin position="54"/>
        <end position="587"/>
    </location>
</feature>
<dbReference type="CDD" id="cd02257">
    <property type="entry name" value="Peptidase_C19"/>
    <property type="match status" value="1"/>
</dbReference>
<dbReference type="HOGENOM" id="CLU_445218_0_0_1"/>
<comment type="similarity">
    <text evidence="1">Belongs to the peptidase C19 family.</text>
</comment>
<evidence type="ECO:0000259" key="3">
    <source>
        <dbReference type="PROSITE" id="PS50235"/>
    </source>
</evidence>
<dbReference type="GO" id="GO:0006508">
    <property type="term" value="P:proteolysis"/>
    <property type="evidence" value="ECO:0007669"/>
    <property type="project" value="UniProtKB-KW"/>
</dbReference>
<feature type="region of interest" description="Disordered" evidence="2">
    <location>
        <begin position="1"/>
        <end position="25"/>
    </location>
</feature>
<evidence type="ECO:0000256" key="1">
    <source>
        <dbReference type="RuleBase" id="RU366025"/>
    </source>
</evidence>
<dbReference type="InParanoid" id="H3D1W8"/>
<dbReference type="STRING" id="99883.ENSTNIP00000014506"/>
<dbReference type="InterPro" id="IPR028889">
    <property type="entry name" value="USP"/>
</dbReference>
<accession>H3D1W8</accession>
<dbReference type="InterPro" id="IPR001394">
    <property type="entry name" value="Peptidase_C19_UCH"/>
</dbReference>
<dbReference type="PANTHER" id="PTHR24006:SF915">
    <property type="entry name" value="UBIQUITIN CARBOXYL-TERMINAL HYDROLASE-RELATED"/>
    <property type="match status" value="1"/>
</dbReference>
<dbReference type="PROSITE" id="PS00973">
    <property type="entry name" value="USP_2"/>
    <property type="match status" value="1"/>
</dbReference>
<dbReference type="Pfam" id="PF00443">
    <property type="entry name" value="UCH"/>
    <property type="match status" value="1"/>
</dbReference>
<organism evidence="4 5">
    <name type="scientific">Tetraodon nigroviridis</name>
    <name type="common">Spotted green pufferfish</name>
    <name type="synonym">Chelonodon nigroviridis</name>
    <dbReference type="NCBI Taxonomy" id="99883"/>
    <lineage>
        <taxon>Eukaryota</taxon>
        <taxon>Metazoa</taxon>
        <taxon>Chordata</taxon>
        <taxon>Craniata</taxon>
        <taxon>Vertebrata</taxon>
        <taxon>Euteleostomi</taxon>
        <taxon>Actinopterygii</taxon>
        <taxon>Neopterygii</taxon>
        <taxon>Teleostei</taxon>
        <taxon>Neoteleostei</taxon>
        <taxon>Acanthomorphata</taxon>
        <taxon>Eupercaria</taxon>
        <taxon>Tetraodontiformes</taxon>
        <taxon>Tetradontoidea</taxon>
        <taxon>Tetraodontidae</taxon>
        <taxon>Tetraodon</taxon>
    </lineage>
</organism>
<keyword evidence="1" id="KW-0378">Hydrolase</keyword>
<keyword evidence="1" id="KW-0645">Protease</keyword>
<dbReference type="GO" id="GO:0004843">
    <property type="term" value="F:cysteine-type deubiquitinase activity"/>
    <property type="evidence" value="ECO:0007669"/>
    <property type="project" value="UniProtKB-UniRule"/>
</dbReference>
<name>H3D1W8_TETNG</name>
<dbReference type="PANTHER" id="PTHR24006">
    <property type="entry name" value="UBIQUITIN CARBOXYL-TERMINAL HYDROLASE"/>
    <property type="match status" value="1"/>
</dbReference>
<dbReference type="Ensembl" id="ENSTNIT00000014705.1">
    <property type="protein sequence ID" value="ENSTNIP00000014506.1"/>
    <property type="gene ID" value="ENSTNIG00000011556.1"/>
</dbReference>
<keyword evidence="5" id="KW-1185">Reference proteome</keyword>
<dbReference type="EC" id="3.4.19.12" evidence="1"/>
<keyword evidence="1" id="KW-0788">Thiol protease</keyword>
<dbReference type="OMA" id="YIPKYLS"/>
<dbReference type="GeneTree" id="ENSGT00940000158091"/>
<dbReference type="InterPro" id="IPR038765">
    <property type="entry name" value="Papain-like_cys_pep_sf"/>
</dbReference>
<dbReference type="PROSITE" id="PS50330">
    <property type="entry name" value="UIM"/>
    <property type="match status" value="1"/>
</dbReference>
<dbReference type="SMART" id="SM00726">
    <property type="entry name" value="UIM"/>
    <property type="match status" value="2"/>
</dbReference>
<dbReference type="InterPro" id="IPR003903">
    <property type="entry name" value="UIM_dom"/>
</dbReference>
<comment type="catalytic activity">
    <reaction evidence="1">
        <text>Thiol-dependent hydrolysis of ester, thioester, amide, peptide and isopeptide bonds formed by the C-terminal Gly of ubiquitin (a 76-residue protein attached to proteins as an intracellular targeting signal).</text>
        <dbReference type="EC" id="3.4.19.12"/>
    </reaction>
</comment>
<evidence type="ECO:0000313" key="4">
    <source>
        <dbReference type="Ensembl" id="ENSTNIP00000014506.1"/>
    </source>
</evidence>
<dbReference type="Gene3D" id="3.90.70.10">
    <property type="entry name" value="Cysteine proteinases"/>
    <property type="match status" value="2"/>
</dbReference>
<reference evidence="5" key="1">
    <citation type="journal article" date="2004" name="Nature">
        <title>Genome duplication in the teleost fish Tetraodon nigroviridis reveals the early vertebrate proto-karyotype.</title>
        <authorList>
            <person name="Jaillon O."/>
            <person name="Aury J.-M."/>
            <person name="Brunet F."/>
            <person name="Petit J.-L."/>
            <person name="Stange-Thomann N."/>
            <person name="Mauceli E."/>
            <person name="Bouneau L."/>
            <person name="Fischer C."/>
            <person name="Ozouf-Costaz C."/>
            <person name="Bernot A."/>
            <person name="Nicaud S."/>
            <person name="Jaffe D."/>
            <person name="Fisher S."/>
            <person name="Lutfalla G."/>
            <person name="Dossat C."/>
            <person name="Segurens B."/>
            <person name="Dasilva C."/>
            <person name="Salanoubat M."/>
            <person name="Levy M."/>
            <person name="Boudet N."/>
            <person name="Castellano S."/>
            <person name="Anthouard V."/>
            <person name="Jubin C."/>
            <person name="Castelli V."/>
            <person name="Katinka M."/>
            <person name="Vacherie B."/>
            <person name="Biemont C."/>
            <person name="Skalli Z."/>
            <person name="Cattolico L."/>
            <person name="Poulain J."/>
            <person name="De Berardinis V."/>
            <person name="Cruaud C."/>
            <person name="Duprat S."/>
            <person name="Brottier P."/>
            <person name="Coutanceau J.-P."/>
            <person name="Gouzy J."/>
            <person name="Parra G."/>
            <person name="Lardier G."/>
            <person name="Chapple C."/>
            <person name="McKernan K.J."/>
            <person name="McEwan P."/>
            <person name="Bosak S."/>
            <person name="Kellis M."/>
            <person name="Volff J.-N."/>
            <person name="Guigo R."/>
            <person name="Zody M.C."/>
            <person name="Mesirov J."/>
            <person name="Lindblad-Toh K."/>
            <person name="Birren B."/>
            <person name="Nusbaum C."/>
            <person name="Kahn D."/>
            <person name="Robinson-Rechavi M."/>
            <person name="Laudet V."/>
            <person name="Schachter V."/>
            <person name="Quetier F."/>
            <person name="Saurin W."/>
            <person name="Scarpelli C."/>
            <person name="Wincker P."/>
            <person name="Lander E.S."/>
            <person name="Weissenbach J."/>
            <person name="Roest Crollius H."/>
        </authorList>
    </citation>
    <scope>NUCLEOTIDE SEQUENCE [LARGE SCALE GENOMIC DNA]</scope>
</reference>
<dbReference type="InterPro" id="IPR050164">
    <property type="entry name" value="Peptidase_C19"/>
</dbReference>
<evidence type="ECO:0000313" key="5">
    <source>
        <dbReference type="Proteomes" id="UP000007303"/>
    </source>
</evidence>
<dbReference type="SUPFAM" id="SSF54001">
    <property type="entry name" value="Cysteine proteinases"/>
    <property type="match status" value="1"/>
</dbReference>
<proteinExistence type="inferred from homology"/>
<feature type="compositionally biased region" description="Low complexity" evidence="2">
    <location>
        <begin position="1"/>
        <end position="17"/>
    </location>
</feature>
<dbReference type="GO" id="GO:0000082">
    <property type="term" value="P:G1/S transition of mitotic cell cycle"/>
    <property type="evidence" value="ECO:0007669"/>
    <property type="project" value="TreeGrafter"/>
</dbReference>
<dbReference type="GO" id="GO:0005634">
    <property type="term" value="C:nucleus"/>
    <property type="evidence" value="ECO:0007669"/>
    <property type="project" value="TreeGrafter"/>
</dbReference>
<dbReference type="FunFam" id="3.90.70.10:FF:000066">
    <property type="entry name" value="Ubiquitin carboxyl-terminal hydrolase 37"/>
    <property type="match status" value="1"/>
</dbReference>
<dbReference type="GO" id="GO:0016579">
    <property type="term" value="P:protein deubiquitination"/>
    <property type="evidence" value="ECO:0007669"/>
    <property type="project" value="InterPro"/>
</dbReference>
<dbReference type="GO" id="GO:0005829">
    <property type="term" value="C:cytosol"/>
    <property type="evidence" value="ECO:0007669"/>
    <property type="project" value="TreeGrafter"/>
</dbReference>
<dbReference type="PROSITE" id="PS00972">
    <property type="entry name" value="USP_1"/>
    <property type="match status" value="1"/>
</dbReference>
<dbReference type="InterPro" id="IPR018200">
    <property type="entry name" value="USP_CS"/>
</dbReference>
<reference evidence="4" key="2">
    <citation type="submission" date="2025-08" db="UniProtKB">
        <authorList>
            <consortium name="Ensembl"/>
        </authorList>
    </citation>
    <scope>IDENTIFICATION</scope>
</reference>
<reference evidence="4" key="3">
    <citation type="submission" date="2025-09" db="UniProtKB">
        <authorList>
            <consortium name="Ensembl"/>
        </authorList>
    </citation>
    <scope>IDENTIFICATION</scope>
</reference>
<sequence length="614" mass="69154">LDRTSSSAQTTTGSSCSPLPRQSTPFKRIHRSMDYGGWKKPKLSTPAQPQPPLQGFSNLGNTCYMNAILQSLFSVPSFSKDMLSQSIPWSTVPINGLIRCFVHLLAKKDVGSFETKKDLLRKVKSAISSTVERFSGNMQHDAHEFLCQCLDQLKEEMAKVNKSLAHEPMVCSPGGNSGQDSVPSTAKLGGPKEAGTSHIYTCPVADNMEFEVQHTITCRSCGEVVTKHERFNDLSIDLPCRKKNVTLSSIQDSLDLFFRMEEIEYSCEKCSGKAATVSHKFSKLPSRVLILHLKRYNYDPQLSLNNKLGQAVVIPRYLTLLSHCTEFTQPPVSISWTAPASVHFCADTFFDIFKVLSVKMWADLNSLIVKPVEEEPWNSPDTGFEDTEAQDLAYITDLQPADMDEFLDMTMDEDKENQTPRGLQWESNVDLAPHCNRNQEREEQELQQALTQSLMERAAQEMREDDDLRRAKELSLQEFNRSLPELLCPDEDFGNQDVMDTNHTEAEAESLKRNAESGDLANSFRLLSVVSHIGGSSSFEGHYISDVYDMKKQSWLTYNDLEVSETQEAVVQRDRDRSGYIFFYMHKDVLEQLFEMEKSGGIATTGGRQCCSTP</sequence>